<protein>
    <submittedName>
        <fullName evidence="1">Uncharacterized protein</fullName>
    </submittedName>
</protein>
<keyword evidence="2" id="KW-1185">Reference proteome</keyword>
<dbReference type="EMBL" id="JAUCMV010000003">
    <property type="protein sequence ID" value="KAK0410360.1"/>
    <property type="molecule type" value="Genomic_DNA"/>
</dbReference>
<reference evidence="1" key="1">
    <citation type="submission" date="2023-06" db="EMBL/GenBank/DDBJ databases">
        <title>Genomic analysis of the entomopathogenic nematode Steinernema hermaphroditum.</title>
        <authorList>
            <person name="Schwarz E.M."/>
            <person name="Heppert J.K."/>
            <person name="Baniya A."/>
            <person name="Schwartz H.T."/>
            <person name="Tan C.-H."/>
            <person name="Antoshechkin I."/>
            <person name="Sternberg P.W."/>
            <person name="Goodrich-Blair H."/>
            <person name="Dillman A.R."/>
        </authorList>
    </citation>
    <scope>NUCLEOTIDE SEQUENCE</scope>
    <source>
        <strain evidence="1">PS9179</strain>
        <tissue evidence="1">Whole animal</tissue>
    </source>
</reference>
<comment type="caution">
    <text evidence="1">The sequence shown here is derived from an EMBL/GenBank/DDBJ whole genome shotgun (WGS) entry which is preliminary data.</text>
</comment>
<dbReference type="Proteomes" id="UP001175271">
    <property type="component" value="Unassembled WGS sequence"/>
</dbReference>
<accession>A0AA39LV16</accession>
<proteinExistence type="predicted"/>
<evidence type="ECO:0000313" key="2">
    <source>
        <dbReference type="Proteomes" id="UP001175271"/>
    </source>
</evidence>
<name>A0AA39LV16_9BILA</name>
<gene>
    <name evidence="1" type="ORF">QR680_005088</name>
</gene>
<evidence type="ECO:0000313" key="1">
    <source>
        <dbReference type="EMBL" id="KAK0410360.1"/>
    </source>
</evidence>
<dbReference type="AlphaFoldDB" id="A0AA39LV16"/>
<sequence>MVSVPAPQLPYPASSQMFVASFGPDSGFSSPSCSKSLSLPCFSCGESSRAFRRLPFSTADRSTQTDPEDSFSPETARFIAERLLAMGDHFERDFFGADVPESISFLDALLAWVLHLWF</sequence>
<organism evidence="1 2">
    <name type="scientific">Steinernema hermaphroditum</name>
    <dbReference type="NCBI Taxonomy" id="289476"/>
    <lineage>
        <taxon>Eukaryota</taxon>
        <taxon>Metazoa</taxon>
        <taxon>Ecdysozoa</taxon>
        <taxon>Nematoda</taxon>
        <taxon>Chromadorea</taxon>
        <taxon>Rhabditida</taxon>
        <taxon>Tylenchina</taxon>
        <taxon>Panagrolaimomorpha</taxon>
        <taxon>Strongyloidoidea</taxon>
        <taxon>Steinernematidae</taxon>
        <taxon>Steinernema</taxon>
    </lineage>
</organism>